<dbReference type="PANTHER" id="PTHR12083">
    <property type="entry name" value="BIFUNCTIONAL POLYNUCLEOTIDE PHOSPHATASE/KINASE"/>
    <property type="match status" value="1"/>
</dbReference>
<comment type="subcellular location">
    <subcellularLocation>
        <location evidence="1">Nucleus</location>
    </subcellularLocation>
</comment>
<dbReference type="Gene3D" id="3.40.50.300">
    <property type="entry name" value="P-loop containing nucleotide triphosphate hydrolases"/>
    <property type="match status" value="1"/>
</dbReference>
<dbReference type="EMBL" id="CALNXK010000014">
    <property type="protein sequence ID" value="CAH3046215.1"/>
    <property type="molecule type" value="Genomic_DNA"/>
</dbReference>
<dbReference type="Gene3D" id="3.40.50.1000">
    <property type="entry name" value="HAD superfamily/HAD-like"/>
    <property type="match status" value="1"/>
</dbReference>
<keyword evidence="3" id="KW-0378">Hydrolase</keyword>
<protein>
    <recommendedName>
        <fullName evidence="7">PNK FHA domain-containing protein</fullName>
    </recommendedName>
</protein>
<dbReference type="InterPro" id="IPR023214">
    <property type="entry name" value="HAD_sf"/>
</dbReference>
<dbReference type="Proteomes" id="UP001159405">
    <property type="component" value="Unassembled WGS sequence"/>
</dbReference>
<dbReference type="InterPro" id="IPR008984">
    <property type="entry name" value="SMAD_FHA_dom_sf"/>
</dbReference>
<keyword evidence="9" id="KW-1185">Reference proteome</keyword>
<dbReference type="InterPro" id="IPR041388">
    <property type="entry name" value="FHA_2"/>
</dbReference>
<keyword evidence="2" id="KW-0227">DNA damage</keyword>
<keyword evidence="5" id="KW-0539">Nucleus</keyword>
<accession>A0ABN8NBX8</accession>
<evidence type="ECO:0000313" key="8">
    <source>
        <dbReference type="EMBL" id="CAH3046215.1"/>
    </source>
</evidence>
<reference evidence="8 9" key="1">
    <citation type="submission" date="2022-05" db="EMBL/GenBank/DDBJ databases">
        <authorList>
            <consortium name="Genoscope - CEA"/>
            <person name="William W."/>
        </authorList>
    </citation>
    <scope>NUCLEOTIDE SEQUENCE [LARGE SCALE GENOMIC DNA]</scope>
</reference>
<dbReference type="NCBIfam" id="TIGR01664">
    <property type="entry name" value="DNA-3'-Pase"/>
    <property type="match status" value="1"/>
</dbReference>
<proteinExistence type="predicted"/>
<dbReference type="CDD" id="cd01625">
    <property type="entry name" value="HAD_PNP"/>
    <property type="match status" value="1"/>
</dbReference>
<dbReference type="PANTHER" id="PTHR12083:SF9">
    <property type="entry name" value="BIFUNCTIONAL POLYNUCLEOTIDE PHOSPHATASE_KINASE"/>
    <property type="match status" value="1"/>
</dbReference>
<sequence length="575" mass="64508">MLFTLSCKRIGLRIVRCIMECLAICCQKSHDPIVLPDGESILLGRGPLTRITDKKCSRNQVQLTANYARKEVRVTQLGNNSSSVGGKTLSKGGSVCLGPGGTFCILGDSYRHYIHFNSTTSSGRNHAEGEPSAKKARYDTLSDSDEDHLTSEDLEDIGREFGQEMVEKIQKTNKNKDDSNKTAKKEDLITSRSVLKDSWEDIDQKLIVFTSSGIKARSKIAGFDLDSTLITTQSGKVFAASITDWRILYPEVIPRLSELWKSGYKVVIFTNQLYIQKKQLSVADLKAKIEKIVNELNIPVQVFIAPGLNVYRKPVTGMWKHLLDKANDGVTVSLKDSFFVGDAAGRAAGWAPGKKKDFSCNDRTFAANIGIDFYTPEEFFLKQKPAPFEWPKFIPKNLDPNADLLNPPNAKLPSEKQEVIVMAGYPASGKSTFVKEHLVPRGYVHVNRDSLGTWQKCVSACKDALSRGKSVVVDNTSPTKEVRKRYIDCAKQANVPARCFLFDVSFEHALHNNKIREITNKDSTYKHVGHLAFVKYKSSYEEPSYEEGFEETVKVNFVPKFKDDCVKELYMQFLY</sequence>
<organism evidence="8 9">
    <name type="scientific">Porites lobata</name>
    <dbReference type="NCBI Taxonomy" id="104759"/>
    <lineage>
        <taxon>Eukaryota</taxon>
        <taxon>Metazoa</taxon>
        <taxon>Cnidaria</taxon>
        <taxon>Anthozoa</taxon>
        <taxon>Hexacorallia</taxon>
        <taxon>Scleractinia</taxon>
        <taxon>Fungiina</taxon>
        <taxon>Poritidae</taxon>
        <taxon>Porites</taxon>
    </lineage>
</organism>
<dbReference type="SUPFAM" id="SSF56784">
    <property type="entry name" value="HAD-like"/>
    <property type="match status" value="1"/>
</dbReference>
<dbReference type="InterPro" id="IPR036412">
    <property type="entry name" value="HAD-like_sf"/>
</dbReference>
<evidence type="ECO:0000256" key="3">
    <source>
        <dbReference type="ARBA" id="ARBA00022801"/>
    </source>
</evidence>
<dbReference type="CDD" id="cd22716">
    <property type="entry name" value="FHA_APTX_PNKP"/>
    <property type="match status" value="1"/>
</dbReference>
<evidence type="ECO:0000256" key="1">
    <source>
        <dbReference type="ARBA" id="ARBA00004123"/>
    </source>
</evidence>
<dbReference type="SUPFAM" id="SSF49879">
    <property type="entry name" value="SMAD/FHA domain"/>
    <property type="match status" value="1"/>
</dbReference>
<feature type="compositionally biased region" description="Basic and acidic residues" evidence="6">
    <location>
        <begin position="125"/>
        <end position="140"/>
    </location>
</feature>
<feature type="region of interest" description="Disordered" evidence="6">
    <location>
        <begin position="118"/>
        <end position="149"/>
    </location>
</feature>
<evidence type="ECO:0000256" key="6">
    <source>
        <dbReference type="SAM" id="MobiDB-lite"/>
    </source>
</evidence>
<evidence type="ECO:0000259" key="7">
    <source>
        <dbReference type="Pfam" id="PF17913"/>
    </source>
</evidence>
<dbReference type="InterPro" id="IPR013954">
    <property type="entry name" value="PNK3P"/>
</dbReference>
<dbReference type="SUPFAM" id="SSF52540">
    <property type="entry name" value="P-loop containing nucleoside triphosphate hydrolases"/>
    <property type="match status" value="1"/>
</dbReference>
<dbReference type="Gene3D" id="2.60.200.20">
    <property type="match status" value="1"/>
</dbReference>
<gene>
    <name evidence="8" type="ORF">PLOB_00008440</name>
</gene>
<dbReference type="InterPro" id="IPR006551">
    <property type="entry name" value="Polynucleotide_phosphatase"/>
</dbReference>
<comment type="caution">
    <text evidence="8">The sequence shown here is derived from an EMBL/GenBank/DDBJ whole genome shotgun (WGS) entry which is preliminary data.</text>
</comment>
<keyword evidence="4" id="KW-0234">DNA repair</keyword>
<evidence type="ECO:0000256" key="4">
    <source>
        <dbReference type="ARBA" id="ARBA00023204"/>
    </source>
</evidence>
<evidence type="ECO:0000313" key="9">
    <source>
        <dbReference type="Proteomes" id="UP001159405"/>
    </source>
</evidence>
<dbReference type="Pfam" id="PF17913">
    <property type="entry name" value="FHA_2"/>
    <property type="match status" value="1"/>
</dbReference>
<evidence type="ECO:0000256" key="2">
    <source>
        <dbReference type="ARBA" id="ARBA00022763"/>
    </source>
</evidence>
<name>A0ABN8NBX8_9CNID</name>
<feature type="domain" description="PNK FHA" evidence="7">
    <location>
        <begin position="21"/>
        <end position="91"/>
    </location>
</feature>
<dbReference type="InterPro" id="IPR006549">
    <property type="entry name" value="HAD-SF_hydro_IIIA"/>
</dbReference>
<dbReference type="NCBIfam" id="TIGR01662">
    <property type="entry name" value="HAD-SF-IIIA"/>
    <property type="match status" value="1"/>
</dbReference>
<dbReference type="Pfam" id="PF08645">
    <property type="entry name" value="PNK3P"/>
    <property type="match status" value="1"/>
</dbReference>
<dbReference type="Pfam" id="PF13671">
    <property type="entry name" value="AAA_33"/>
    <property type="match status" value="1"/>
</dbReference>
<dbReference type="InterPro" id="IPR027417">
    <property type="entry name" value="P-loop_NTPase"/>
</dbReference>
<evidence type="ECO:0000256" key="5">
    <source>
        <dbReference type="ARBA" id="ARBA00023242"/>
    </source>
</evidence>